<evidence type="ECO:0000256" key="1">
    <source>
        <dbReference type="SAM" id="MobiDB-lite"/>
    </source>
</evidence>
<organism evidence="3 4">
    <name type="scientific">Nesidiocoris tenuis</name>
    <dbReference type="NCBI Taxonomy" id="355587"/>
    <lineage>
        <taxon>Eukaryota</taxon>
        <taxon>Metazoa</taxon>
        <taxon>Ecdysozoa</taxon>
        <taxon>Arthropoda</taxon>
        <taxon>Hexapoda</taxon>
        <taxon>Insecta</taxon>
        <taxon>Pterygota</taxon>
        <taxon>Neoptera</taxon>
        <taxon>Paraneoptera</taxon>
        <taxon>Hemiptera</taxon>
        <taxon>Heteroptera</taxon>
        <taxon>Panheteroptera</taxon>
        <taxon>Cimicomorpha</taxon>
        <taxon>Miridae</taxon>
        <taxon>Dicyphina</taxon>
        <taxon>Nesidiocoris</taxon>
    </lineage>
</organism>
<feature type="chain" id="PRO_5047122309" evidence="2">
    <location>
        <begin position="22"/>
        <end position="167"/>
    </location>
</feature>
<proteinExistence type="predicted"/>
<sequence length="167" mass="18369">MSVFSSIALLLIVTGLHISFAEDELKEDAGKGSSLRLASLVKRSLFHANNAPNSRLRVGRSAMAYPPMWGPMNYRFGDSSEYVNYAGVPFDNERRSWSSISGQKREGGLIPFPRVGRSGNGPKRNGAGTSGALWFGPRLGKRDFEPNARDAVDEFDENKIAMEDITK</sequence>
<keyword evidence="2" id="KW-0732">Signal</keyword>
<feature type="region of interest" description="Disordered" evidence="1">
    <location>
        <begin position="108"/>
        <end position="133"/>
    </location>
</feature>
<reference evidence="3 4" key="1">
    <citation type="submission" date="2023-09" db="EMBL/GenBank/DDBJ databases">
        <title>Nesidiocoris tenuis whole genome shotgun sequence.</title>
        <authorList>
            <person name="Shibata T."/>
            <person name="Shimoda M."/>
            <person name="Kobayashi T."/>
            <person name="Uehara T."/>
        </authorList>
    </citation>
    <scope>NUCLEOTIDE SEQUENCE [LARGE SCALE GENOMIC DNA]</scope>
    <source>
        <strain evidence="3 4">Japan</strain>
    </source>
</reference>
<gene>
    <name evidence="3" type="ORF">NTJ_02953</name>
</gene>
<name>A0ABN7ACX0_9HEMI</name>
<dbReference type="EMBL" id="AP028910">
    <property type="protein sequence ID" value="BES90146.1"/>
    <property type="molecule type" value="Genomic_DNA"/>
</dbReference>
<accession>A0ABN7ACX0</accession>
<evidence type="ECO:0000313" key="4">
    <source>
        <dbReference type="Proteomes" id="UP001307889"/>
    </source>
</evidence>
<evidence type="ECO:0000313" key="3">
    <source>
        <dbReference type="EMBL" id="BES90146.1"/>
    </source>
</evidence>
<keyword evidence="4" id="KW-1185">Reference proteome</keyword>
<protein>
    <submittedName>
        <fullName evidence="3">Uncharacterized protein</fullName>
    </submittedName>
</protein>
<evidence type="ECO:0000256" key="2">
    <source>
        <dbReference type="SAM" id="SignalP"/>
    </source>
</evidence>
<feature type="signal peptide" evidence="2">
    <location>
        <begin position="1"/>
        <end position="21"/>
    </location>
</feature>
<dbReference type="Proteomes" id="UP001307889">
    <property type="component" value="Chromosome 2"/>
</dbReference>